<keyword evidence="8 9" id="KW-0539">Nucleus</keyword>
<dbReference type="OrthoDB" id="1751331at2759"/>
<dbReference type="EMBL" id="JH370130">
    <property type="protein sequence ID" value="ELA42708.1"/>
    <property type="molecule type" value="Genomic_DNA"/>
</dbReference>
<dbReference type="Proteomes" id="UP000011082">
    <property type="component" value="Unassembled WGS sequence"/>
</dbReference>
<dbReference type="RefSeq" id="XP_007603476.1">
    <property type="nucleotide sequence ID" value="XM_007603414.1"/>
</dbReference>
<dbReference type="InterPro" id="IPR012340">
    <property type="entry name" value="NA-bd_OB-fold"/>
</dbReference>
<dbReference type="InterPro" id="IPR004365">
    <property type="entry name" value="NA-bd_OB_tRNA"/>
</dbReference>
<feature type="domain" description="OB" evidence="11">
    <location>
        <begin position="191"/>
        <end position="275"/>
    </location>
</feature>
<dbReference type="FunFam" id="2.40.50.140:FF:000090">
    <property type="entry name" value="Replication protein A subunit"/>
    <property type="match status" value="1"/>
</dbReference>
<evidence type="ECO:0000256" key="7">
    <source>
        <dbReference type="ARBA" id="ARBA00023125"/>
    </source>
</evidence>
<dbReference type="STRING" id="993615.L2GP95"/>
<dbReference type="Pfam" id="PF16900">
    <property type="entry name" value="REPA_OB_2"/>
    <property type="match status" value="1"/>
</dbReference>
<comment type="subcellular location">
    <subcellularLocation>
        <location evidence="1 9">Nucleus</location>
    </subcellularLocation>
</comment>
<dbReference type="Pfam" id="PF01336">
    <property type="entry name" value="tRNA_anti-codon"/>
    <property type="match status" value="1"/>
</dbReference>
<dbReference type="PANTHER" id="PTHR47165:SF4">
    <property type="entry name" value="OS03G0429900 PROTEIN"/>
    <property type="match status" value="1"/>
</dbReference>
<dbReference type="HOGENOM" id="CLU_012393_2_0_1"/>
<dbReference type="CDD" id="cd04476">
    <property type="entry name" value="RPA1_DBD_C"/>
    <property type="match status" value="1"/>
</dbReference>
<comment type="function">
    <text evidence="9">As part of the replication protein A (RPA/RP-A), a single-stranded DNA-binding heterotrimeric complex, may play an essential role in DNA replication, recombination and repair. Binds and stabilizes single-stranded DNA intermediates, preventing complementary DNA reannealing and recruiting different proteins involved in DNA metabolism.</text>
</comment>
<dbReference type="NCBIfam" id="TIGR00617">
    <property type="entry name" value="rpa1"/>
    <property type="match status" value="1"/>
</dbReference>
<dbReference type="CDD" id="cd04474">
    <property type="entry name" value="RPA1_DBD_A"/>
    <property type="match status" value="1"/>
</dbReference>
<organism evidence="15 16">
    <name type="scientific">Vittaforma corneae (strain ATCC 50505)</name>
    <name type="common">Microsporidian parasite</name>
    <name type="synonym">Nosema corneum</name>
    <dbReference type="NCBI Taxonomy" id="993615"/>
    <lineage>
        <taxon>Eukaryota</taxon>
        <taxon>Fungi</taxon>
        <taxon>Fungi incertae sedis</taxon>
        <taxon>Microsporidia</taxon>
        <taxon>Nosematidae</taxon>
        <taxon>Vittaforma</taxon>
    </lineage>
</organism>
<feature type="region of interest" description="Disordered" evidence="10">
    <location>
        <begin position="116"/>
        <end position="148"/>
    </location>
</feature>
<reference evidence="16" key="1">
    <citation type="submission" date="2011-05" db="EMBL/GenBank/DDBJ databases">
        <title>The genome sequence of Vittaforma corneae strain ATCC 50505.</title>
        <authorList>
            <consortium name="The Broad Institute Genome Sequencing Platform"/>
            <person name="Cuomo C."/>
            <person name="Didier E."/>
            <person name="Bowers L."/>
            <person name="Young S.K."/>
            <person name="Zeng Q."/>
            <person name="Gargeya S."/>
            <person name="Fitzgerald M."/>
            <person name="Haas B."/>
            <person name="Abouelleil A."/>
            <person name="Alvarado L."/>
            <person name="Arachchi H.M."/>
            <person name="Berlin A."/>
            <person name="Chapman S.B."/>
            <person name="Gearin G."/>
            <person name="Goldberg J."/>
            <person name="Griggs A."/>
            <person name="Gujja S."/>
            <person name="Hansen M."/>
            <person name="Heiman D."/>
            <person name="Howarth C."/>
            <person name="Larimer J."/>
            <person name="Lui A."/>
            <person name="MacDonald P.J.P."/>
            <person name="McCowen C."/>
            <person name="Montmayeur A."/>
            <person name="Murphy C."/>
            <person name="Neiman D."/>
            <person name="Pearson M."/>
            <person name="Priest M."/>
            <person name="Roberts A."/>
            <person name="Saif S."/>
            <person name="Shea T."/>
            <person name="Sisk P."/>
            <person name="Stolte C."/>
            <person name="Sykes S."/>
            <person name="Wortman J."/>
            <person name="Nusbaum C."/>
            <person name="Birren B."/>
        </authorList>
    </citation>
    <scope>NUCLEOTIDE SEQUENCE [LARGE SCALE GENOMIC DNA]</scope>
    <source>
        <strain evidence="16">ATCC 50505</strain>
    </source>
</reference>
<evidence type="ECO:0000256" key="9">
    <source>
        <dbReference type="RuleBase" id="RU364130"/>
    </source>
</evidence>
<evidence type="ECO:0000313" key="15">
    <source>
        <dbReference type="EMBL" id="ELA42708.1"/>
    </source>
</evidence>
<evidence type="ECO:0000256" key="5">
    <source>
        <dbReference type="ARBA" id="ARBA00022771"/>
    </source>
</evidence>
<dbReference type="InterPro" id="IPR004591">
    <property type="entry name" value="Rfa1"/>
</dbReference>
<evidence type="ECO:0000313" key="16">
    <source>
        <dbReference type="Proteomes" id="UP000011082"/>
    </source>
</evidence>
<evidence type="ECO:0000256" key="4">
    <source>
        <dbReference type="ARBA" id="ARBA00022723"/>
    </source>
</evidence>
<keyword evidence="3 9" id="KW-0235">DNA replication</keyword>
<keyword evidence="6 9" id="KW-0862">Zinc</keyword>
<feature type="compositionally biased region" description="Polar residues" evidence="10">
    <location>
        <begin position="116"/>
        <end position="128"/>
    </location>
</feature>
<dbReference type="GO" id="GO:0006260">
    <property type="term" value="P:DNA replication"/>
    <property type="evidence" value="ECO:0007669"/>
    <property type="project" value="UniProtKB-KW"/>
</dbReference>
<dbReference type="AlphaFoldDB" id="L2GP95"/>
<keyword evidence="16" id="KW-1185">Reference proteome</keyword>
<feature type="compositionally biased region" description="Basic and acidic residues" evidence="10">
    <location>
        <begin position="129"/>
        <end position="139"/>
    </location>
</feature>
<dbReference type="Pfam" id="PF08646">
    <property type="entry name" value="Rep_fac-A_C"/>
    <property type="match status" value="1"/>
</dbReference>
<evidence type="ECO:0000256" key="3">
    <source>
        <dbReference type="ARBA" id="ARBA00022705"/>
    </source>
</evidence>
<feature type="domain" description="Replication factor-A protein 1 N-terminal" evidence="12">
    <location>
        <begin position="17"/>
        <end position="86"/>
    </location>
</feature>
<protein>
    <recommendedName>
        <fullName evidence="9">Replication protein A subunit</fullName>
    </recommendedName>
</protein>
<proteinExistence type="inferred from homology"/>
<evidence type="ECO:0000259" key="13">
    <source>
        <dbReference type="Pfam" id="PF08646"/>
    </source>
</evidence>
<dbReference type="InterPro" id="IPR031657">
    <property type="entry name" value="REPA_OB_2"/>
</dbReference>
<evidence type="ECO:0000256" key="2">
    <source>
        <dbReference type="ARBA" id="ARBA00005690"/>
    </source>
</evidence>
<keyword evidence="7 9" id="KW-0238">DNA-binding</keyword>
<dbReference type="GO" id="GO:0003677">
    <property type="term" value="F:DNA binding"/>
    <property type="evidence" value="ECO:0007669"/>
    <property type="project" value="UniProtKB-KW"/>
</dbReference>
<evidence type="ECO:0000259" key="14">
    <source>
        <dbReference type="Pfam" id="PF16900"/>
    </source>
</evidence>
<feature type="domain" description="Replication protein A OB" evidence="14">
    <location>
        <begin position="304"/>
        <end position="389"/>
    </location>
</feature>
<accession>L2GP95</accession>
<dbReference type="GO" id="GO:0005662">
    <property type="term" value="C:DNA replication factor A complex"/>
    <property type="evidence" value="ECO:0007669"/>
    <property type="project" value="UniProtKB-ARBA"/>
</dbReference>
<feature type="domain" description="Replication factor A C-terminal" evidence="13">
    <location>
        <begin position="434"/>
        <end position="579"/>
    </location>
</feature>
<dbReference type="InParanoid" id="L2GP95"/>
<dbReference type="InterPro" id="IPR007199">
    <property type="entry name" value="Rep_factor-A_N"/>
</dbReference>
<dbReference type="SUPFAM" id="SSF50249">
    <property type="entry name" value="Nucleic acid-binding proteins"/>
    <property type="match status" value="4"/>
</dbReference>
<dbReference type="GO" id="GO:0000781">
    <property type="term" value="C:chromosome, telomeric region"/>
    <property type="evidence" value="ECO:0007669"/>
    <property type="project" value="UniProtKB-ARBA"/>
</dbReference>
<comment type="subunit">
    <text evidence="9">Component of the heterotrimeric canonical replication protein A complex (RPA).</text>
</comment>
<dbReference type="GO" id="GO:0008270">
    <property type="term" value="F:zinc ion binding"/>
    <property type="evidence" value="ECO:0007669"/>
    <property type="project" value="UniProtKB-KW"/>
</dbReference>
<dbReference type="GO" id="GO:0006281">
    <property type="term" value="P:DNA repair"/>
    <property type="evidence" value="ECO:0007669"/>
    <property type="project" value="InterPro"/>
</dbReference>
<keyword evidence="5 9" id="KW-0863">Zinc-finger</keyword>
<evidence type="ECO:0000256" key="1">
    <source>
        <dbReference type="ARBA" id="ARBA00004123"/>
    </source>
</evidence>
<dbReference type="OMA" id="DQCDAFY"/>
<evidence type="ECO:0000259" key="12">
    <source>
        <dbReference type="Pfam" id="PF04057"/>
    </source>
</evidence>
<evidence type="ECO:0000256" key="10">
    <source>
        <dbReference type="SAM" id="MobiDB-lite"/>
    </source>
</evidence>
<keyword evidence="4 9" id="KW-0479">Metal-binding</keyword>
<evidence type="ECO:0000259" key="11">
    <source>
        <dbReference type="Pfam" id="PF01336"/>
    </source>
</evidence>
<dbReference type="FunFam" id="2.40.50.140:FF:000041">
    <property type="entry name" value="Replication protein A subunit"/>
    <property type="match status" value="1"/>
</dbReference>
<dbReference type="InterPro" id="IPR013955">
    <property type="entry name" value="Rep_factor-A_C"/>
</dbReference>
<name>L2GP95_VITCO</name>
<comment type="similarity">
    <text evidence="2 9">Belongs to the replication factor A protein 1 family.</text>
</comment>
<gene>
    <name evidence="15" type="ORF">VICG_00023</name>
</gene>
<dbReference type="GO" id="GO:0007004">
    <property type="term" value="P:telomere maintenance via telomerase"/>
    <property type="evidence" value="ECO:0007669"/>
    <property type="project" value="UniProtKB-ARBA"/>
</dbReference>
<dbReference type="Gene3D" id="2.40.50.140">
    <property type="entry name" value="Nucleic acid-binding proteins"/>
    <property type="match status" value="4"/>
</dbReference>
<sequence>MKLQSGTVQALYYSQKSNPLYSSPILQITTLSKFSFGPNEKYRYKANLSDGTHYMKAVFSSELANIFDSNEIARFYVIKLGSFTVRPKDNSNYLYIQSIAAYEKFESEFGHSVNISSGKPSFDPSGSNKNEEEVQKENSRQSVSPKSATNNEMHYATLSVNQEDVSKRFKEAANEDITDIKKIFPHKKTFKFKGRVVSKTEIKKFTTQKGDGQVFSFEIADCTGQIKCVAFSECVDTFYPLVENNKAYVISNVTVKPSNKKFSNNTSDFEIHLEKNTIITKVEDDNIPKYMFKFVKIADLASVGGVVDCLAVIKEAYPVGKITIKSTGRESAKRDLMIIDQTGSCRLTLWGPKAEEEYEKDNIICLGSVKVGDYNGINLTTVSNSQVIQNIELPEAIELLAWYEEKGRNIVIEKPKRIPKRSFISEVKDNSLEYATIQGSVVYLKEEGLFYEACPSETCNKKVLMEDNGIFRCEKCNYTFEKCNYRYMINIHVGDFTGQMWITIFDEGGKSLLGVTAAELKEMGECNPENVHNLIKGIYSKELQFRLRNKEENYNGDIKLRSSCLEISPVDYVFETKRMLEAIEKVSV</sequence>
<dbReference type="CDD" id="cd04475">
    <property type="entry name" value="RPA1_DBD_B"/>
    <property type="match status" value="1"/>
</dbReference>
<dbReference type="VEuPathDB" id="MicrosporidiaDB:VICG_00023"/>
<dbReference type="FunCoup" id="L2GP95">
    <property type="interactions" value="240"/>
</dbReference>
<dbReference type="InterPro" id="IPR047192">
    <property type="entry name" value="Euk_RPA1_DBD_C"/>
</dbReference>
<evidence type="ECO:0000256" key="6">
    <source>
        <dbReference type="ARBA" id="ARBA00022833"/>
    </source>
</evidence>
<dbReference type="GeneID" id="19880741"/>
<dbReference type="GO" id="GO:0006310">
    <property type="term" value="P:DNA recombination"/>
    <property type="evidence" value="ECO:0007669"/>
    <property type="project" value="InterPro"/>
</dbReference>
<dbReference type="Pfam" id="PF04057">
    <property type="entry name" value="Rep-A_N"/>
    <property type="match status" value="1"/>
</dbReference>
<dbReference type="FunFam" id="2.40.50.140:FF:000064">
    <property type="entry name" value="Replication protein A subunit"/>
    <property type="match status" value="1"/>
</dbReference>
<dbReference type="PANTHER" id="PTHR47165">
    <property type="entry name" value="OS03G0429900 PROTEIN"/>
    <property type="match status" value="1"/>
</dbReference>
<evidence type="ECO:0000256" key="8">
    <source>
        <dbReference type="ARBA" id="ARBA00023242"/>
    </source>
</evidence>